<dbReference type="GO" id="GO:0006355">
    <property type="term" value="P:regulation of DNA-templated transcription"/>
    <property type="evidence" value="ECO:0007669"/>
    <property type="project" value="InterPro"/>
</dbReference>
<evidence type="ECO:0000256" key="7">
    <source>
        <dbReference type="ARBA" id="ARBA00023015"/>
    </source>
</evidence>
<evidence type="ECO:0000256" key="5">
    <source>
        <dbReference type="ARBA" id="ARBA00022771"/>
    </source>
</evidence>
<dbReference type="InterPro" id="IPR004600">
    <property type="entry name" value="TFIIH_Tfb4/GTF2H3"/>
</dbReference>
<evidence type="ECO:0000256" key="6">
    <source>
        <dbReference type="ARBA" id="ARBA00022833"/>
    </source>
</evidence>
<evidence type="ECO:0000256" key="9">
    <source>
        <dbReference type="ARBA" id="ARBA00023204"/>
    </source>
</evidence>
<reference evidence="13" key="1">
    <citation type="journal article" date="2017" name="Nat. Commun.">
        <title>The asparagus genome sheds light on the origin and evolution of a young Y chromosome.</title>
        <authorList>
            <person name="Harkess A."/>
            <person name="Zhou J."/>
            <person name="Xu C."/>
            <person name="Bowers J.E."/>
            <person name="Van der Hulst R."/>
            <person name="Ayyampalayam S."/>
            <person name="Mercati F."/>
            <person name="Riccardi P."/>
            <person name="McKain M.R."/>
            <person name="Kakrana A."/>
            <person name="Tang H."/>
            <person name="Ray J."/>
            <person name="Groenendijk J."/>
            <person name="Arikit S."/>
            <person name="Mathioni S.M."/>
            <person name="Nakano M."/>
            <person name="Shan H."/>
            <person name="Telgmann-Rauber A."/>
            <person name="Kanno A."/>
            <person name="Yue Z."/>
            <person name="Chen H."/>
            <person name="Li W."/>
            <person name="Chen Y."/>
            <person name="Xu X."/>
            <person name="Zhang Y."/>
            <person name="Luo S."/>
            <person name="Chen H."/>
            <person name="Gao J."/>
            <person name="Mao Z."/>
            <person name="Pires J.C."/>
            <person name="Luo M."/>
            <person name="Kudrna D."/>
            <person name="Wing R.A."/>
            <person name="Meyers B.C."/>
            <person name="Yi K."/>
            <person name="Kong H."/>
            <person name="Lavrijsen P."/>
            <person name="Sunseri F."/>
            <person name="Falavigna A."/>
            <person name="Ye Y."/>
            <person name="Leebens-Mack J.H."/>
            <person name="Chen G."/>
        </authorList>
    </citation>
    <scope>NUCLEOTIDE SEQUENCE [LARGE SCALE GENOMIC DNA]</scope>
    <source>
        <strain evidence="13">cv. DH0086</strain>
    </source>
</reference>
<keyword evidence="6 11" id="KW-0862">Zinc</keyword>
<dbReference type="EMBL" id="CM007387">
    <property type="protein sequence ID" value="ONK65471.1"/>
    <property type="molecule type" value="Genomic_DNA"/>
</dbReference>
<gene>
    <name evidence="12" type="ORF">A4U43_C07F37450</name>
</gene>
<evidence type="ECO:0000256" key="3">
    <source>
        <dbReference type="ARBA" id="ARBA00022723"/>
    </source>
</evidence>
<dbReference type="Pfam" id="PF03850">
    <property type="entry name" value="Tfb4"/>
    <property type="match status" value="1"/>
</dbReference>
<dbReference type="PANTHER" id="PTHR12831:SF0">
    <property type="entry name" value="GENERAL TRANSCRIPTION FACTOR IIH SUBUNIT 3"/>
    <property type="match status" value="1"/>
</dbReference>
<dbReference type="OMA" id="NRCIDIQ"/>
<keyword evidence="9 11" id="KW-0234">DNA repair</keyword>
<comment type="function">
    <text evidence="11">Component of the general transcription and DNA repair factor IIH (TFIIH) core complex, which is involved in general and transcription-coupled nucleotide excision repair (NER) of damaged DNA and, when complexed to CAK, in RNA transcription by RNA polymerase II. In NER, TFIIH acts by opening DNA around the lesion to allow the excision of the damaged oligonucleotide and its replacement by a new DNA fragment. In transcription, TFIIH has an essential role in transcription initiation. When the pre-initiation complex (PIC) has been established, TFIIH is required for promoter opening and promoter escape. Phosphorylation of the C-terminal tail (CTD) of the largest subunit of RNA polymerase II by the kinase module CAK controls the initiation of transcription.</text>
</comment>
<keyword evidence="13" id="KW-1185">Reference proteome</keyword>
<comment type="subunit">
    <text evidence="11">Component of the 7-subunit TFIIH core complex composed of XPB, XPD, TFB1/GTF2H1, GTF2H2/P44, TFB4/GTF2H3, TFB2/GTF2H4 and TFB5/GTF2H5, which is active in NER. The core complex associates with the 3-subunit CDK-activating kinase (CAK) module composed of CYCH1/cyclin H1, CDKD and MAT1/At4g30820 to form the 10-subunit holoenzyme (holo-TFIIH) active in transcription.</text>
</comment>
<comment type="similarity">
    <text evidence="2 11">Belongs to the TFB4 family.</text>
</comment>
<evidence type="ECO:0000256" key="2">
    <source>
        <dbReference type="ARBA" id="ARBA00005273"/>
    </source>
</evidence>
<evidence type="ECO:0000313" key="13">
    <source>
        <dbReference type="Proteomes" id="UP000243459"/>
    </source>
</evidence>
<dbReference type="Proteomes" id="UP000243459">
    <property type="component" value="Chromosome 7"/>
</dbReference>
<dbReference type="PANTHER" id="PTHR12831">
    <property type="entry name" value="TRANSCRIPTION INITIATION FACTOR IIH TFIIH , POLYPEPTIDE 3-RELATED"/>
    <property type="match status" value="1"/>
</dbReference>
<evidence type="ECO:0000256" key="4">
    <source>
        <dbReference type="ARBA" id="ARBA00022763"/>
    </source>
</evidence>
<evidence type="ECO:0000256" key="1">
    <source>
        <dbReference type="ARBA" id="ARBA00004123"/>
    </source>
</evidence>
<sequence length="146" mass="15810">MAPAPSKLYSDDVSLVVVLLDINPFFWGSTNSISFAKFLNHVIPFLNSLLLINQVNQVVLIATGVNSCGYIYDSEGGQLGSEGGNVDAIFSEVLQKLEEFVAEDQKKIGKEEDRAIAGIVPSLLSGSLSLALCSLRHVQMHVQQCQ</sequence>
<evidence type="ECO:0000256" key="8">
    <source>
        <dbReference type="ARBA" id="ARBA00023163"/>
    </source>
</evidence>
<dbReference type="GO" id="GO:0008270">
    <property type="term" value="F:zinc ion binding"/>
    <property type="evidence" value="ECO:0007669"/>
    <property type="project" value="UniProtKB-KW"/>
</dbReference>
<dbReference type="GO" id="GO:0006289">
    <property type="term" value="P:nucleotide-excision repair"/>
    <property type="evidence" value="ECO:0007669"/>
    <property type="project" value="UniProtKB-UniRule"/>
</dbReference>
<keyword evidence="8 11" id="KW-0804">Transcription</keyword>
<organism evidence="12 13">
    <name type="scientific">Asparagus officinalis</name>
    <name type="common">Garden asparagus</name>
    <dbReference type="NCBI Taxonomy" id="4686"/>
    <lineage>
        <taxon>Eukaryota</taxon>
        <taxon>Viridiplantae</taxon>
        <taxon>Streptophyta</taxon>
        <taxon>Embryophyta</taxon>
        <taxon>Tracheophyta</taxon>
        <taxon>Spermatophyta</taxon>
        <taxon>Magnoliopsida</taxon>
        <taxon>Liliopsida</taxon>
        <taxon>Asparagales</taxon>
        <taxon>Asparagaceae</taxon>
        <taxon>Asparagoideae</taxon>
        <taxon>Asparagus</taxon>
    </lineage>
</organism>
<keyword evidence="3 11" id="KW-0479">Metal-binding</keyword>
<dbReference type="GO" id="GO:0005675">
    <property type="term" value="C:transcription factor TFIIH holo complex"/>
    <property type="evidence" value="ECO:0007669"/>
    <property type="project" value="UniProtKB-UniRule"/>
</dbReference>
<keyword evidence="10 11" id="KW-0539">Nucleus</keyword>
<keyword evidence="4 11" id="KW-0227">DNA damage</keyword>
<dbReference type="InterPro" id="IPR036465">
    <property type="entry name" value="vWFA_dom_sf"/>
</dbReference>
<comment type="subcellular location">
    <subcellularLocation>
        <location evidence="1 11">Nucleus</location>
    </subcellularLocation>
</comment>
<evidence type="ECO:0000256" key="11">
    <source>
        <dbReference type="RuleBase" id="RU368090"/>
    </source>
</evidence>
<proteinExistence type="inferred from homology"/>
<accession>A0A5P1ELN1</accession>
<dbReference type="AlphaFoldDB" id="A0A5P1ELN1"/>
<dbReference type="Gramene" id="ONK65471">
    <property type="protein sequence ID" value="ONK65471"/>
    <property type="gene ID" value="A4U43_C07F37450"/>
</dbReference>
<name>A0A5P1ELN1_ASPOF</name>
<protein>
    <recommendedName>
        <fullName evidence="11">General transcription and DNA repair factor IIH subunit TFB4</fullName>
    </recommendedName>
    <alternativeName>
        <fullName evidence="11">RNA polymerase II transcription factor B subunit 4</fullName>
    </alternativeName>
</protein>
<keyword evidence="5 11" id="KW-0863">Zinc-finger</keyword>
<evidence type="ECO:0000256" key="10">
    <source>
        <dbReference type="ARBA" id="ARBA00023242"/>
    </source>
</evidence>
<dbReference type="GO" id="GO:0000439">
    <property type="term" value="C:transcription factor TFIIH core complex"/>
    <property type="evidence" value="ECO:0007669"/>
    <property type="project" value="UniProtKB-UniRule"/>
</dbReference>
<evidence type="ECO:0000313" key="12">
    <source>
        <dbReference type="EMBL" id="ONK65471.1"/>
    </source>
</evidence>
<dbReference type="Gene3D" id="3.40.50.410">
    <property type="entry name" value="von Willebrand factor, type A domain"/>
    <property type="match status" value="1"/>
</dbReference>
<keyword evidence="7 11" id="KW-0805">Transcription regulation</keyword>